<dbReference type="SUPFAM" id="SSF57756">
    <property type="entry name" value="Retrovirus zinc finger-like domains"/>
    <property type="match status" value="1"/>
</dbReference>
<dbReference type="InterPro" id="IPR001878">
    <property type="entry name" value="Znf_CCHC"/>
</dbReference>
<reference evidence="4 5" key="1">
    <citation type="journal article" date="2018" name="PLoS Genet.">
        <title>Population sequencing reveals clonal diversity and ancestral inbreeding in the grapevine cultivar Chardonnay.</title>
        <authorList>
            <person name="Roach M.J."/>
            <person name="Johnson D.L."/>
            <person name="Bohlmann J."/>
            <person name="van Vuuren H.J."/>
            <person name="Jones S.J."/>
            <person name="Pretorius I.S."/>
            <person name="Schmidt S.A."/>
            <person name="Borneman A.R."/>
        </authorList>
    </citation>
    <scope>NUCLEOTIDE SEQUENCE [LARGE SCALE GENOMIC DNA]</scope>
    <source>
        <strain evidence="5">cv. Chardonnay</strain>
        <tissue evidence="4">Leaf</tissue>
    </source>
</reference>
<comment type="caution">
    <text evidence="4">The sequence shown here is derived from an EMBL/GenBank/DDBJ whole genome shotgun (WGS) entry which is preliminary data.</text>
</comment>
<evidence type="ECO:0000259" key="3">
    <source>
        <dbReference type="PROSITE" id="PS50158"/>
    </source>
</evidence>
<name>A0A438D0Z2_VITVI</name>
<gene>
    <name evidence="4" type="ORF">CK203_102550</name>
</gene>
<dbReference type="Pfam" id="PF00098">
    <property type="entry name" value="zf-CCHC"/>
    <property type="match status" value="1"/>
</dbReference>
<dbReference type="Gene3D" id="4.10.60.10">
    <property type="entry name" value="Zinc finger, CCHC-type"/>
    <property type="match status" value="1"/>
</dbReference>
<dbReference type="GO" id="GO:0008270">
    <property type="term" value="F:zinc ion binding"/>
    <property type="evidence" value="ECO:0007669"/>
    <property type="project" value="UniProtKB-KW"/>
</dbReference>
<sequence>MITRFTDIVNGLEALGKTYKESEKVMKILRSLPSKWHTKVTAIQEAKDLTKLPMEELIGRKPSDEDDDLALITRKLNKYMRGERFRGRKFTSRRDPSKKESSSHGDKEKWEEKRDLICFKCKKPGHIKYDCPLYKSEAKRRMKKAMMATWSESEESSKKKMRRKWQTCASWQ</sequence>
<keyword evidence="1" id="KW-0863">Zinc-finger</keyword>
<dbReference type="PROSITE" id="PS50158">
    <property type="entry name" value="ZF_CCHC"/>
    <property type="match status" value="1"/>
</dbReference>
<keyword evidence="1" id="KW-0479">Metal-binding</keyword>
<evidence type="ECO:0000313" key="4">
    <source>
        <dbReference type="EMBL" id="RVW29140.1"/>
    </source>
</evidence>
<dbReference type="EMBL" id="QGNW01001860">
    <property type="protein sequence ID" value="RVW29140.1"/>
    <property type="molecule type" value="Genomic_DNA"/>
</dbReference>
<feature type="compositionally biased region" description="Basic and acidic residues" evidence="2">
    <location>
        <begin position="92"/>
        <end position="107"/>
    </location>
</feature>
<protein>
    <recommendedName>
        <fullName evidence="3">CCHC-type domain-containing protein</fullName>
    </recommendedName>
</protein>
<evidence type="ECO:0000256" key="1">
    <source>
        <dbReference type="PROSITE-ProRule" id="PRU00047"/>
    </source>
</evidence>
<proteinExistence type="predicted"/>
<dbReference type="Proteomes" id="UP000288805">
    <property type="component" value="Unassembled WGS sequence"/>
</dbReference>
<feature type="region of interest" description="Disordered" evidence="2">
    <location>
        <begin position="149"/>
        <end position="172"/>
    </location>
</feature>
<dbReference type="InterPro" id="IPR036875">
    <property type="entry name" value="Znf_CCHC_sf"/>
</dbReference>
<feature type="region of interest" description="Disordered" evidence="2">
    <location>
        <begin position="87"/>
        <end position="107"/>
    </location>
</feature>
<evidence type="ECO:0000313" key="5">
    <source>
        <dbReference type="Proteomes" id="UP000288805"/>
    </source>
</evidence>
<dbReference type="Pfam" id="PF14223">
    <property type="entry name" value="Retrotran_gag_2"/>
    <property type="match status" value="1"/>
</dbReference>
<evidence type="ECO:0000256" key="2">
    <source>
        <dbReference type="SAM" id="MobiDB-lite"/>
    </source>
</evidence>
<dbReference type="SMART" id="SM00343">
    <property type="entry name" value="ZnF_C2HC"/>
    <property type="match status" value="1"/>
</dbReference>
<dbReference type="GO" id="GO:0003676">
    <property type="term" value="F:nucleic acid binding"/>
    <property type="evidence" value="ECO:0007669"/>
    <property type="project" value="InterPro"/>
</dbReference>
<organism evidence="4 5">
    <name type="scientific">Vitis vinifera</name>
    <name type="common">Grape</name>
    <dbReference type="NCBI Taxonomy" id="29760"/>
    <lineage>
        <taxon>Eukaryota</taxon>
        <taxon>Viridiplantae</taxon>
        <taxon>Streptophyta</taxon>
        <taxon>Embryophyta</taxon>
        <taxon>Tracheophyta</taxon>
        <taxon>Spermatophyta</taxon>
        <taxon>Magnoliopsida</taxon>
        <taxon>eudicotyledons</taxon>
        <taxon>Gunneridae</taxon>
        <taxon>Pentapetalae</taxon>
        <taxon>rosids</taxon>
        <taxon>Vitales</taxon>
        <taxon>Vitaceae</taxon>
        <taxon>Viteae</taxon>
        <taxon>Vitis</taxon>
    </lineage>
</organism>
<accession>A0A438D0Z2</accession>
<feature type="domain" description="CCHC-type" evidence="3">
    <location>
        <begin position="118"/>
        <end position="132"/>
    </location>
</feature>
<dbReference type="AlphaFoldDB" id="A0A438D0Z2"/>
<keyword evidence="1" id="KW-0862">Zinc</keyword>